<protein>
    <recommendedName>
        <fullName evidence="3">RND family efflux transporter, MFP subunit</fullName>
    </recommendedName>
</protein>
<organism evidence="1 2">
    <name type="scientific">Psychroflexus planctonicus</name>
    <dbReference type="NCBI Taxonomy" id="1526575"/>
    <lineage>
        <taxon>Bacteria</taxon>
        <taxon>Pseudomonadati</taxon>
        <taxon>Bacteroidota</taxon>
        <taxon>Flavobacteriia</taxon>
        <taxon>Flavobacteriales</taxon>
        <taxon>Flavobacteriaceae</taxon>
        <taxon>Psychroflexus</taxon>
    </lineage>
</organism>
<dbReference type="SUPFAM" id="SSF111369">
    <property type="entry name" value="HlyD-like secretion proteins"/>
    <property type="match status" value="1"/>
</dbReference>
<evidence type="ECO:0008006" key="3">
    <source>
        <dbReference type="Google" id="ProtNLM"/>
    </source>
</evidence>
<evidence type="ECO:0000313" key="1">
    <source>
        <dbReference type="EMBL" id="GGE37232.1"/>
    </source>
</evidence>
<reference evidence="2" key="1">
    <citation type="journal article" date="2019" name="Int. J. Syst. Evol. Microbiol.">
        <title>The Global Catalogue of Microorganisms (GCM) 10K type strain sequencing project: providing services to taxonomists for standard genome sequencing and annotation.</title>
        <authorList>
            <consortium name="The Broad Institute Genomics Platform"/>
            <consortium name="The Broad Institute Genome Sequencing Center for Infectious Disease"/>
            <person name="Wu L."/>
            <person name="Ma J."/>
        </authorList>
    </citation>
    <scope>NUCLEOTIDE SEQUENCE [LARGE SCALE GENOMIC DNA]</scope>
    <source>
        <strain evidence="2">CGMCC 1.12931</strain>
    </source>
</reference>
<name>A0ABQ1SFR6_9FLAO</name>
<dbReference type="RefSeq" id="WP_188458665.1">
    <property type="nucleotide sequence ID" value="NZ_BMGM01000007.1"/>
</dbReference>
<dbReference type="Gene3D" id="2.40.50.100">
    <property type="match status" value="1"/>
</dbReference>
<dbReference type="Proteomes" id="UP000599179">
    <property type="component" value="Unassembled WGS sequence"/>
</dbReference>
<dbReference type="EMBL" id="BMGM01000007">
    <property type="protein sequence ID" value="GGE37232.1"/>
    <property type="molecule type" value="Genomic_DNA"/>
</dbReference>
<dbReference type="Gene3D" id="2.40.30.170">
    <property type="match status" value="1"/>
</dbReference>
<comment type="caution">
    <text evidence="1">The sequence shown here is derived from an EMBL/GenBank/DDBJ whole genome shotgun (WGS) entry which is preliminary data.</text>
</comment>
<dbReference type="Gene3D" id="1.10.287.470">
    <property type="entry name" value="Helix hairpin bin"/>
    <property type="match status" value="1"/>
</dbReference>
<evidence type="ECO:0000313" key="2">
    <source>
        <dbReference type="Proteomes" id="UP000599179"/>
    </source>
</evidence>
<sequence length="369" mass="41336">MRKVILAIIGLIIIALSIFGAIYLVKSNVKEVNEKVDIAKPISVKTVENKDILVEIKTNGSLTALTKFEIFSEVQGVFKPSKKLFRPGQEYRANEVLVNINSEEFLASLKSTKSEFINLLVSLMPDLRIDYPEQYKAWQDYLNSLSVEKDLPKLPEIQSESFNYFISGRGILTSYYNIKNLEVRLAKFNIRAPFTGILTEADITPGTLVRPGQRLGEFIDPEVMELEIALQKDFIKYIHVGDSVNLKALDNVQHTSGVVSRINSQVDPNSQTIQVFVNVEDENLNEGMYLEATIKGQTIQNAFELNRSLINNTNEVFVVKDSILALKKVQPLHFDANTAVVKGLDNGDVIMTSNLSSAYSGMLVKLNKN</sequence>
<dbReference type="Gene3D" id="2.40.420.20">
    <property type="match status" value="1"/>
</dbReference>
<accession>A0ABQ1SFR6</accession>
<proteinExistence type="predicted"/>
<dbReference type="PANTHER" id="PTHR30469">
    <property type="entry name" value="MULTIDRUG RESISTANCE PROTEIN MDTA"/>
    <property type="match status" value="1"/>
</dbReference>
<gene>
    <name evidence="1" type="ORF">GCM10010832_16800</name>
</gene>
<keyword evidence="2" id="KW-1185">Reference proteome</keyword>
<dbReference type="PANTHER" id="PTHR30469:SF12">
    <property type="entry name" value="MULTIDRUG RESISTANCE PROTEIN MDTA"/>
    <property type="match status" value="1"/>
</dbReference>